<name>A0A7R9BNA5_9CRUS</name>
<dbReference type="Gene3D" id="1.10.510.10">
    <property type="entry name" value="Transferase(Phosphotransferase) domain 1"/>
    <property type="match status" value="1"/>
</dbReference>
<keyword evidence="4" id="KW-0418">Kinase</keyword>
<dbReference type="PROSITE" id="PS00108">
    <property type="entry name" value="PROTEIN_KINASE_ST"/>
    <property type="match status" value="1"/>
</dbReference>
<proteinExistence type="inferred from homology"/>
<dbReference type="GO" id="GO:0005524">
    <property type="term" value="F:ATP binding"/>
    <property type="evidence" value="ECO:0007669"/>
    <property type="project" value="UniProtKB-UniRule"/>
</dbReference>
<organism evidence="6">
    <name type="scientific">Notodromas monacha</name>
    <dbReference type="NCBI Taxonomy" id="399045"/>
    <lineage>
        <taxon>Eukaryota</taxon>
        <taxon>Metazoa</taxon>
        <taxon>Ecdysozoa</taxon>
        <taxon>Arthropoda</taxon>
        <taxon>Crustacea</taxon>
        <taxon>Oligostraca</taxon>
        <taxon>Ostracoda</taxon>
        <taxon>Podocopa</taxon>
        <taxon>Podocopida</taxon>
        <taxon>Cypridocopina</taxon>
        <taxon>Cypridoidea</taxon>
        <taxon>Cyprididae</taxon>
        <taxon>Notodromas</taxon>
    </lineage>
</organism>
<dbReference type="AlphaFoldDB" id="A0A7R9BNA5"/>
<dbReference type="SUPFAM" id="SSF56112">
    <property type="entry name" value="Protein kinase-like (PK-like)"/>
    <property type="match status" value="1"/>
</dbReference>
<accession>A0A7R9BNA5</accession>
<evidence type="ECO:0000259" key="5">
    <source>
        <dbReference type="PROSITE" id="PS50011"/>
    </source>
</evidence>
<comment type="similarity">
    <text evidence="4">Belongs to the protein kinase superfamily.</text>
</comment>
<keyword evidence="4" id="KW-0723">Serine/threonine-protein kinase</keyword>
<evidence type="ECO:0000313" key="7">
    <source>
        <dbReference type="Proteomes" id="UP000678499"/>
    </source>
</evidence>
<dbReference type="OrthoDB" id="6376617at2759"/>
<feature type="domain" description="Protein kinase" evidence="5">
    <location>
        <begin position="20"/>
        <end position="182"/>
    </location>
</feature>
<dbReference type="InterPro" id="IPR000719">
    <property type="entry name" value="Prot_kinase_dom"/>
</dbReference>
<keyword evidence="2 3" id="KW-0067">ATP-binding</keyword>
<dbReference type="EMBL" id="OA882802">
    <property type="protein sequence ID" value="CAD7276986.1"/>
    <property type="molecule type" value="Genomic_DNA"/>
</dbReference>
<keyword evidence="7" id="KW-1185">Reference proteome</keyword>
<keyword evidence="1 3" id="KW-0547">Nucleotide-binding</keyword>
<dbReference type="InterPro" id="IPR011009">
    <property type="entry name" value="Kinase-like_dom_sf"/>
</dbReference>
<dbReference type="GO" id="GO:0004674">
    <property type="term" value="F:protein serine/threonine kinase activity"/>
    <property type="evidence" value="ECO:0007669"/>
    <property type="project" value="UniProtKB-KW"/>
</dbReference>
<evidence type="ECO:0000256" key="2">
    <source>
        <dbReference type="ARBA" id="ARBA00022840"/>
    </source>
</evidence>
<dbReference type="PANTHER" id="PTHR44329">
    <property type="entry name" value="SERINE/THREONINE-PROTEIN KINASE TNNI3K-RELATED"/>
    <property type="match status" value="1"/>
</dbReference>
<dbReference type="PROSITE" id="PS00107">
    <property type="entry name" value="PROTEIN_KINASE_ATP"/>
    <property type="match status" value="1"/>
</dbReference>
<evidence type="ECO:0000313" key="6">
    <source>
        <dbReference type="EMBL" id="CAD7276986.1"/>
    </source>
</evidence>
<sequence>MQSLQRAFGIITKIDEKDVSISKTVLGSGGFGCVNPGKWKNREVAIKCIRVSGNFRQDAALKNEASLIFRCDHVNIIKMHGLINFQDGRLGIVMELADKGPLSRKLMRELSKGDGAAARRFSKGIINGLQYLHHRRIVHRDLKPDNILCFGELPSPKITDFGISKVKKIQNSDGDDRKVAVQ</sequence>
<reference evidence="6" key="1">
    <citation type="submission" date="2020-11" db="EMBL/GenBank/DDBJ databases">
        <authorList>
            <person name="Tran Van P."/>
        </authorList>
    </citation>
    <scope>NUCLEOTIDE SEQUENCE</scope>
</reference>
<evidence type="ECO:0000256" key="4">
    <source>
        <dbReference type="RuleBase" id="RU000304"/>
    </source>
</evidence>
<evidence type="ECO:0000256" key="1">
    <source>
        <dbReference type="ARBA" id="ARBA00022741"/>
    </source>
</evidence>
<dbReference type="SMART" id="SM00220">
    <property type="entry name" value="S_TKc"/>
    <property type="match status" value="1"/>
</dbReference>
<dbReference type="InterPro" id="IPR008271">
    <property type="entry name" value="Ser/Thr_kinase_AS"/>
</dbReference>
<dbReference type="InterPro" id="IPR017441">
    <property type="entry name" value="Protein_kinase_ATP_BS"/>
</dbReference>
<keyword evidence="4" id="KW-0808">Transferase</keyword>
<dbReference type="EMBL" id="CAJPEX010000765">
    <property type="protein sequence ID" value="CAG0917138.1"/>
    <property type="molecule type" value="Genomic_DNA"/>
</dbReference>
<gene>
    <name evidence="6" type="ORF">NMOB1V02_LOCUS4729</name>
</gene>
<feature type="binding site" evidence="3">
    <location>
        <position position="47"/>
    </location>
    <ligand>
        <name>ATP</name>
        <dbReference type="ChEBI" id="CHEBI:30616"/>
    </ligand>
</feature>
<evidence type="ECO:0000256" key="3">
    <source>
        <dbReference type="PROSITE-ProRule" id="PRU10141"/>
    </source>
</evidence>
<dbReference type="Proteomes" id="UP000678499">
    <property type="component" value="Unassembled WGS sequence"/>
</dbReference>
<dbReference type="CDD" id="cd00180">
    <property type="entry name" value="PKc"/>
    <property type="match status" value="1"/>
</dbReference>
<dbReference type="Pfam" id="PF00069">
    <property type="entry name" value="Pkinase"/>
    <property type="match status" value="1"/>
</dbReference>
<protein>
    <recommendedName>
        <fullName evidence="5">Protein kinase domain-containing protein</fullName>
    </recommendedName>
</protein>
<dbReference type="PROSITE" id="PS50011">
    <property type="entry name" value="PROTEIN_KINASE_DOM"/>
    <property type="match status" value="1"/>
</dbReference>
<dbReference type="InterPro" id="IPR051681">
    <property type="entry name" value="Ser/Thr_Kinases-Pseudokinases"/>
</dbReference>